<evidence type="ECO:0000256" key="2">
    <source>
        <dbReference type="ARBA" id="ARBA00022679"/>
    </source>
</evidence>
<dbReference type="GO" id="GO:0000166">
    <property type="term" value="F:nucleotide binding"/>
    <property type="evidence" value="ECO:0007669"/>
    <property type="project" value="InterPro"/>
</dbReference>
<evidence type="ECO:0000313" key="7">
    <source>
        <dbReference type="Proteomes" id="UP000593567"/>
    </source>
</evidence>
<dbReference type="GO" id="GO:0016035">
    <property type="term" value="C:zeta DNA polymerase complex"/>
    <property type="evidence" value="ECO:0007669"/>
    <property type="project" value="InterPro"/>
</dbReference>
<dbReference type="GO" id="GO:0003887">
    <property type="term" value="F:DNA-directed DNA polymerase activity"/>
    <property type="evidence" value="ECO:0007669"/>
    <property type="project" value="UniProtKB-KW"/>
</dbReference>
<evidence type="ECO:0000256" key="3">
    <source>
        <dbReference type="ARBA" id="ARBA00022695"/>
    </source>
</evidence>
<dbReference type="GO" id="GO:0000724">
    <property type="term" value="P:double-strand break repair via homologous recombination"/>
    <property type="evidence" value="ECO:0007669"/>
    <property type="project" value="TreeGrafter"/>
</dbReference>
<dbReference type="FunFam" id="1.10.132.60:FF:000005">
    <property type="entry name" value="Putative DNA polymerase zeta catalytic subunit"/>
    <property type="match status" value="1"/>
</dbReference>
<keyword evidence="4" id="KW-0239">DNA-directed DNA polymerase</keyword>
<dbReference type="EC" id="2.7.7.7" evidence="1"/>
<evidence type="ECO:0000313" key="6">
    <source>
        <dbReference type="EMBL" id="KAF6017865.1"/>
    </source>
</evidence>
<dbReference type="GO" id="GO:0042276">
    <property type="term" value="P:error-prone translesion synthesis"/>
    <property type="evidence" value="ECO:0007669"/>
    <property type="project" value="TreeGrafter"/>
</dbReference>
<accession>A0A7J7IVM1</accession>
<name>A0A7J7IVM1_BUGNE</name>
<dbReference type="EMBL" id="VXIV02003354">
    <property type="protein sequence ID" value="KAF6017865.1"/>
    <property type="molecule type" value="Genomic_DNA"/>
</dbReference>
<evidence type="ECO:0000256" key="4">
    <source>
        <dbReference type="ARBA" id="ARBA00022932"/>
    </source>
</evidence>
<dbReference type="Pfam" id="PF00136">
    <property type="entry name" value="DNA_pol_B"/>
    <property type="match status" value="1"/>
</dbReference>
<dbReference type="Proteomes" id="UP000593567">
    <property type="component" value="Unassembled WGS sequence"/>
</dbReference>
<dbReference type="PANTHER" id="PTHR45812">
    <property type="entry name" value="DNA POLYMERASE ZETA CATALYTIC SUBUNIT"/>
    <property type="match status" value="1"/>
</dbReference>
<sequence length="379" mass="42636">MPCVEVGDSIVRKARETLENAIKMVNENDKWNCRVIYGDTDSLFVLVPGRDLKAAFKVGEEIRDAVTAVNPKPIKLKLEKVYMGCVLQTKKRYAGYMYESADQAEPVYDAKGIETVRRDSIPAVSKILEKCFVGLFTSRDLSQTKLYVQNQLKKTLEGSAKLQDFIFSKEYRGEKGYKPTAKVPALLIARKRLAKDPWNEPLSGERVPYVIVCGAPGDPLYSLVREPQELLANPQLKLNTHYYINRVILPPLHRALSVLGVNVQSWFEELPKVYKIDGDDPSNSTKSTLSQYFRSAKCLVCESGCQANVCRKCLTAGSQATVVIMNSIVGRQLHLEHSMEQTLSFASLSDINKHVSGFESYVQLTLKITNSWDLREMRG</sequence>
<dbReference type="InterPro" id="IPR043502">
    <property type="entry name" value="DNA/RNA_pol_sf"/>
</dbReference>
<dbReference type="InterPro" id="IPR023211">
    <property type="entry name" value="DNA_pol_palm_dom_sf"/>
</dbReference>
<feature type="domain" description="DNA-directed DNA polymerase family B multifunctional" evidence="5">
    <location>
        <begin position="1"/>
        <end position="257"/>
    </location>
</feature>
<evidence type="ECO:0000259" key="5">
    <source>
        <dbReference type="Pfam" id="PF00136"/>
    </source>
</evidence>
<reference evidence="6" key="1">
    <citation type="submission" date="2020-06" db="EMBL/GenBank/DDBJ databases">
        <title>Draft genome of Bugula neritina, a colonial animal packing powerful symbionts and potential medicines.</title>
        <authorList>
            <person name="Rayko M."/>
        </authorList>
    </citation>
    <scope>NUCLEOTIDE SEQUENCE [LARGE SCALE GENOMIC DNA]</scope>
    <source>
        <strain evidence="6">Kwan_BN1</strain>
    </source>
</reference>
<evidence type="ECO:0000256" key="1">
    <source>
        <dbReference type="ARBA" id="ARBA00012417"/>
    </source>
</evidence>
<proteinExistence type="predicted"/>
<dbReference type="InterPro" id="IPR006134">
    <property type="entry name" value="DNA-dir_DNA_pol_B_multi_dom"/>
</dbReference>
<dbReference type="GO" id="GO:0003677">
    <property type="term" value="F:DNA binding"/>
    <property type="evidence" value="ECO:0007669"/>
    <property type="project" value="InterPro"/>
</dbReference>
<dbReference type="AlphaFoldDB" id="A0A7J7IVM1"/>
<dbReference type="InterPro" id="IPR030559">
    <property type="entry name" value="PolZ_Rev3"/>
</dbReference>
<dbReference type="PANTHER" id="PTHR45812:SF1">
    <property type="entry name" value="DNA POLYMERASE ZETA CATALYTIC SUBUNIT"/>
    <property type="match status" value="1"/>
</dbReference>
<keyword evidence="3" id="KW-0548">Nucleotidyltransferase</keyword>
<dbReference type="GO" id="GO:0005634">
    <property type="term" value="C:nucleus"/>
    <property type="evidence" value="ECO:0007669"/>
    <property type="project" value="TreeGrafter"/>
</dbReference>
<dbReference type="InterPro" id="IPR017964">
    <property type="entry name" value="DNA-dir_DNA_pol_B_CS"/>
</dbReference>
<dbReference type="SUPFAM" id="SSF56672">
    <property type="entry name" value="DNA/RNA polymerases"/>
    <property type="match status" value="1"/>
</dbReference>
<dbReference type="PROSITE" id="PS00116">
    <property type="entry name" value="DNA_POLYMERASE_B"/>
    <property type="match status" value="1"/>
</dbReference>
<dbReference type="OrthoDB" id="2414538at2759"/>
<dbReference type="InterPro" id="IPR042087">
    <property type="entry name" value="DNA_pol_B_thumb"/>
</dbReference>
<protein>
    <recommendedName>
        <fullName evidence="1">DNA-directed DNA polymerase</fullName>
        <ecNumber evidence="1">2.7.7.7</ecNumber>
    </recommendedName>
</protein>
<organism evidence="6 7">
    <name type="scientific">Bugula neritina</name>
    <name type="common">Brown bryozoan</name>
    <name type="synonym">Sertularia neritina</name>
    <dbReference type="NCBI Taxonomy" id="10212"/>
    <lineage>
        <taxon>Eukaryota</taxon>
        <taxon>Metazoa</taxon>
        <taxon>Spiralia</taxon>
        <taxon>Lophotrochozoa</taxon>
        <taxon>Bryozoa</taxon>
        <taxon>Gymnolaemata</taxon>
        <taxon>Cheilostomatida</taxon>
        <taxon>Flustrina</taxon>
        <taxon>Buguloidea</taxon>
        <taxon>Bugulidae</taxon>
        <taxon>Bugula</taxon>
    </lineage>
</organism>
<comment type="caution">
    <text evidence="6">The sequence shown here is derived from an EMBL/GenBank/DDBJ whole genome shotgun (WGS) entry which is preliminary data.</text>
</comment>
<dbReference type="Gene3D" id="1.10.132.60">
    <property type="entry name" value="DNA polymerase family B, C-terminal domain"/>
    <property type="match status" value="1"/>
</dbReference>
<keyword evidence="7" id="KW-1185">Reference proteome</keyword>
<gene>
    <name evidence="6" type="ORF">EB796_023848</name>
</gene>
<dbReference type="Gene3D" id="3.90.1600.10">
    <property type="entry name" value="Palm domain of DNA polymerase"/>
    <property type="match status" value="1"/>
</dbReference>
<keyword evidence="2" id="KW-0808">Transferase</keyword>